<protein>
    <submittedName>
        <fullName evidence="2">Uncharacterized protein</fullName>
    </submittedName>
</protein>
<evidence type="ECO:0000256" key="1">
    <source>
        <dbReference type="SAM" id="Phobius"/>
    </source>
</evidence>
<organism evidence="2 3">
    <name type="scientific">Bradyrhizobium commune</name>
    <dbReference type="NCBI Taxonomy" id="83627"/>
    <lineage>
        <taxon>Bacteria</taxon>
        <taxon>Pseudomonadati</taxon>
        <taxon>Pseudomonadota</taxon>
        <taxon>Alphaproteobacteria</taxon>
        <taxon>Hyphomicrobiales</taxon>
        <taxon>Nitrobacteraceae</taxon>
        <taxon>Bradyrhizobium</taxon>
    </lineage>
</organism>
<evidence type="ECO:0000313" key="2">
    <source>
        <dbReference type="EMBL" id="QPF92760.1"/>
    </source>
</evidence>
<evidence type="ECO:0000313" key="3">
    <source>
        <dbReference type="Proteomes" id="UP000594621"/>
    </source>
</evidence>
<dbReference type="Proteomes" id="UP000594621">
    <property type="component" value="Chromosome"/>
</dbReference>
<feature type="transmembrane region" description="Helical" evidence="1">
    <location>
        <begin position="12"/>
        <end position="34"/>
    </location>
</feature>
<reference evidence="2 3" key="1">
    <citation type="submission" date="2020-09" db="EMBL/GenBank/DDBJ databases">
        <title>Complete genomes of bradyrhizobia occurring on native shrubby legumes in Australia.</title>
        <authorList>
            <person name="Lafay B."/>
        </authorList>
    </citation>
    <scope>NUCLEOTIDE SEQUENCE [LARGE SCALE GENOMIC DNA]</scope>
    <source>
        <strain evidence="2 3">BDV5040</strain>
    </source>
</reference>
<dbReference type="KEGG" id="bcou:IC761_05595"/>
<accession>A0A7S9H095</accession>
<keyword evidence="1" id="KW-0472">Membrane</keyword>
<proteinExistence type="predicted"/>
<gene>
    <name evidence="2" type="ORF">IC761_05595</name>
</gene>
<sequence>MPFRRGGFALTPPSLVIFVISLVLALVALLVRYAHVSVPIISAAHVFDVLALAYVILTVGVLFRGI</sequence>
<keyword evidence="3" id="KW-1185">Reference proteome</keyword>
<dbReference type="EMBL" id="CP061379">
    <property type="protein sequence ID" value="QPF92760.1"/>
    <property type="molecule type" value="Genomic_DNA"/>
</dbReference>
<keyword evidence="1" id="KW-1133">Transmembrane helix</keyword>
<keyword evidence="1" id="KW-0812">Transmembrane</keyword>
<feature type="transmembrane region" description="Helical" evidence="1">
    <location>
        <begin position="40"/>
        <end position="63"/>
    </location>
</feature>
<name>A0A7S9H095_9BRAD</name>
<dbReference type="AlphaFoldDB" id="A0A7S9H095"/>
<dbReference type="RefSeq" id="WP_195802290.1">
    <property type="nucleotide sequence ID" value="NZ_CP061379.1"/>
</dbReference>